<comment type="caution">
    <text evidence="2">The sequence shown here is derived from an EMBL/GenBank/DDBJ whole genome shotgun (WGS) entry which is preliminary data.</text>
</comment>
<dbReference type="Gene3D" id="1.10.490.40">
    <property type="entry name" value="Diphtheria toxin, translocation domain"/>
    <property type="match status" value="1"/>
</dbReference>
<evidence type="ECO:0000313" key="3">
    <source>
        <dbReference type="Proteomes" id="UP000076744"/>
    </source>
</evidence>
<dbReference type="GeneID" id="30024168"/>
<evidence type="ECO:0000313" key="2">
    <source>
        <dbReference type="EMBL" id="OAA55365.1"/>
    </source>
</evidence>
<sequence>MIFHHLLALLGLATFGAAYSLPGAYERLLLYYTYRMDLMTHGTTEIATGCPGSGGKPCTLEEFITYINHGDLVLEDEATGTGKKPTKKPTKGKLDLGLNLKEGELPPVKKTAQILMEKKINGQIDPQKVVKGTKGDYPALFKKIGDFISSKWTANPVNAGDAAKFLEIKQGAFDSMVAVRNARMEAAVDSWKPAEGFEVIKIFDDLGGASVNIKEMASKSGKKKTELVELFKKHIEGAHQENIKYLKDSVALVCGKGGTVSPGRKRELSCGSNIFGEKWGGDIEGVSKPSGLGEVSKLGKAAEMAEAVSEKEFGELASKRGLKALAKEKWSMSLSEVRTKINYKALTPETPKLGIKGGTVLNGAAMIVGVGFWINDVVNAFTHNVTALDRAATVASIAPFVGCAVKTAADLDKQSLDIVDTSLCLVADSLLFTPAFPVAVVLHLVRSIMSWYKPPEQPTLDEFRSLRDGAWNKYLKNEVYAYIYSHPNYYEFKHKARPADKTFLEKMESAFAIEELAVLSQGAQTIGAATGSAQEDLEAAASPEDKAKIQEGVDAAAEQLRQAARNETIRRHRQALLSMPKSLQESQEDSLLKTSDKFNEKFTDDLVSEEMVSKYTTNYNGDASLAFGENSNKKDITKMLEGFRDTLWGEPPELPSYFTLAYILGQSRAVAPLDKETLSISAYLREKFPEMSPSQIQELGLHHTFEMGLLLNGTKTESQLSTYFPTQDEAARKELQTLVALKFGRVYDDWKMEQMGRQLPAGLILDTPEFKGLKMELIHPQIPPYNGAASAGYAALVAGMTTALAESLKENAEALGKSAGARSIMDQSAKLEGLMPGEKQAAAKLRRALPRSSKEYRAQLVRAY</sequence>
<evidence type="ECO:0000256" key="1">
    <source>
        <dbReference type="SAM" id="SignalP"/>
    </source>
</evidence>
<organism evidence="2 3">
    <name type="scientific">Cordyceps fumosorosea (strain ARSEF 2679)</name>
    <name type="common">Isaria fumosorosea</name>
    <dbReference type="NCBI Taxonomy" id="1081104"/>
    <lineage>
        <taxon>Eukaryota</taxon>
        <taxon>Fungi</taxon>
        <taxon>Dikarya</taxon>
        <taxon>Ascomycota</taxon>
        <taxon>Pezizomycotina</taxon>
        <taxon>Sordariomycetes</taxon>
        <taxon>Hypocreomycetidae</taxon>
        <taxon>Hypocreales</taxon>
        <taxon>Cordycipitaceae</taxon>
        <taxon>Cordyceps</taxon>
    </lineage>
</organism>
<dbReference type="STRING" id="1081104.A0A162ICW7"/>
<name>A0A162ICW7_CORFA</name>
<accession>A0A162ICW7</accession>
<keyword evidence="3" id="KW-1185">Reference proteome</keyword>
<dbReference type="OrthoDB" id="4917004at2759"/>
<dbReference type="Proteomes" id="UP000076744">
    <property type="component" value="Unassembled WGS sequence"/>
</dbReference>
<dbReference type="RefSeq" id="XP_018701218.1">
    <property type="nucleotide sequence ID" value="XM_018851479.1"/>
</dbReference>
<protein>
    <recommendedName>
        <fullName evidence="4">Heat-labile enterotoxin, A chain</fullName>
    </recommendedName>
</protein>
<feature type="chain" id="PRO_5007835998" description="Heat-labile enterotoxin, A chain" evidence="1">
    <location>
        <begin position="19"/>
        <end position="864"/>
    </location>
</feature>
<gene>
    <name evidence="2" type="ORF">ISF_07876</name>
</gene>
<dbReference type="AlphaFoldDB" id="A0A162ICW7"/>
<reference evidence="2 3" key="1">
    <citation type="journal article" date="2016" name="Genome Biol. Evol.">
        <title>Divergent and convergent evolution of fungal pathogenicity.</title>
        <authorList>
            <person name="Shang Y."/>
            <person name="Xiao G."/>
            <person name="Zheng P."/>
            <person name="Cen K."/>
            <person name="Zhan S."/>
            <person name="Wang C."/>
        </authorList>
    </citation>
    <scope>NUCLEOTIDE SEQUENCE [LARGE SCALE GENOMIC DNA]</scope>
    <source>
        <strain evidence="2 3">ARSEF 2679</strain>
    </source>
</reference>
<feature type="signal peptide" evidence="1">
    <location>
        <begin position="1"/>
        <end position="18"/>
    </location>
</feature>
<keyword evidence="1" id="KW-0732">Signal</keyword>
<proteinExistence type="predicted"/>
<dbReference type="EMBL" id="AZHB01000025">
    <property type="protein sequence ID" value="OAA55365.1"/>
    <property type="molecule type" value="Genomic_DNA"/>
</dbReference>
<evidence type="ECO:0008006" key="4">
    <source>
        <dbReference type="Google" id="ProtNLM"/>
    </source>
</evidence>